<dbReference type="OrthoDB" id="9812433at2"/>
<dbReference type="RefSeq" id="WP_089335912.1">
    <property type="nucleotide sequence ID" value="NZ_FZNO01000006.1"/>
</dbReference>
<sequence length="482" mass="49516">MSVGAFVAVIRRRWTWVTAAVLFAVVVAGIGSAAATRSYSATASVFFSLQFGNSANELAQGSNYTQQAVTSYALLARTPTVLQPVIDAQGSDTSVRALAGQVSTSVVPDTVVVDVTVSDPSPARAVELADAVAEQLGTTVEELAPATQDGKPTVEATTVAPAVEPRSPDSPRTALNLAAALVAGLFVGVLAALARDATDTRVRSPEDVSTVTPLPVLASLDAGPAVDGRRSLVVSAAPYSIEAEGYRALRTAVQFVVEPGRTLSLQITSARPGEGKSTVAANLAIALAEAGLTVALVDADLRRPSVADTFGLEHGAGLTSVLIGQADVEDVLQPWGPSGLRLLTTGPLPPNPSELLAAPAMTDLVATLERTHDVVIFDTAPLLAVTDAVVLSRAVSGTLLVGDSTKLRRKELRAGLSLLERAGARVVGMVLSHVRQRADVYGYASSMEADQETAALALTAVRRGGAGVNGAGRTARPGADVR</sequence>
<dbReference type="Gene3D" id="3.40.50.300">
    <property type="entry name" value="P-loop containing nucleotide triphosphate hydrolases"/>
    <property type="match status" value="1"/>
</dbReference>
<organism evidence="3 4">
    <name type="scientific">Blastococcus mobilis</name>
    <dbReference type="NCBI Taxonomy" id="1938746"/>
    <lineage>
        <taxon>Bacteria</taxon>
        <taxon>Bacillati</taxon>
        <taxon>Actinomycetota</taxon>
        <taxon>Actinomycetes</taxon>
        <taxon>Geodermatophilales</taxon>
        <taxon>Geodermatophilaceae</taxon>
        <taxon>Blastococcus</taxon>
    </lineage>
</organism>
<dbReference type="EMBL" id="FZNO01000006">
    <property type="protein sequence ID" value="SNR41458.1"/>
    <property type="molecule type" value="Genomic_DNA"/>
</dbReference>
<dbReference type="SUPFAM" id="SSF52540">
    <property type="entry name" value="P-loop containing nucleoside triphosphate hydrolases"/>
    <property type="match status" value="1"/>
</dbReference>
<dbReference type="InterPro" id="IPR005702">
    <property type="entry name" value="Wzc-like_C"/>
</dbReference>
<dbReference type="GO" id="GO:0005524">
    <property type="term" value="F:ATP binding"/>
    <property type="evidence" value="ECO:0007669"/>
    <property type="project" value="UniProtKB-KW"/>
</dbReference>
<keyword evidence="1" id="KW-0547">Nucleotide-binding</keyword>
<evidence type="ECO:0000256" key="1">
    <source>
        <dbReference type="ARBA" id="ARBA00022741"/>
    </source>
</evidence>
<accession>A0A238W4N7</accession>
<dbReference type="AlphaFoldDB" id="A0A238W4N7"/>
<evidence type="ECO:0000313" key="4">
    <source>
        <dbReference type="Proteomes" id="UP000198403"/>
    </source>
</evidence>
<protein>
    <submittedName>
        <fullName evidence="3">Capsular exopolysaccharide family</fullName>
    </submittedName>
</protein>
<gene>
    <name evidence="3" type="ORF">SAMN06272737_106105</name>
</gene>
<keyword evidence="4" id="KW-1185">Reference proteome</keyword>
<proteinExistence type="predicted"/>
<dbReference type="PANTHER" id="PTHR32309">
    <property type="entry name" value="TYROSINE-PROTEIN KINASE"/>
    <property type="match status" value="1"/>
</dbReference>
<name>A0A238W4N7_9ACTN</name>
<reference evidence="3 4" key="1">
    <citation type="submission" date="2017-06" db="EMBL/GenBank/DDBJ databases">
        <authorList>
            <person name="Kim H.J."/>
            <person name="Triplett B.A."/>
        </authorList>
    </citation>
    <scope>NUCLEOTIDE SEQUENCE [LARGE SCALE GENOMIC DNA]</scope>
    <source>
        <strain evidence="3 4">DSM 44272</strain>
    </source>
</reference>
<evidence type="ECO:0000256" key="2">
    <source>
        <dbReference type="ARBA" id="ARBA00022840"/>
    </source>
</evidence>
<keyword evidence="2" id="KW-0067">ATP-binding</keyword>
<dbReference type="InterPro" id="IPR050445">
    <property type="entry name" value="Bact_polysacc_biosynth/exp"/>
</dbReference>
<dbReference type="PANTHER" id="PTHR32309:SF13">
    <property type="entry name" value="FERRIC ENTEROBACTIN TRANSPORT PROTEIN FEPE"/>
    <property type="match status" value="1"/>
</dbReference>
<evidence type="ECO:0000313" key="3">
    <source>
        <dbReference type="EMBL" id="SNR41458.1"/>
    </source>
</evidence>
<dbReference type="Pfam" id="PF10609">
    <property type="entry name" value="ParA"/>
    <property type="match status" value="1"/>
</dbReference>
<dbReference type="CDD" id="cd05387">
    <property type="entry name" value="BY-kinase"/>
    <property type="match status" value="1"/>
</dbReference>
<dbReference type="Proteomes" id="UP000198403">
    <property type="component" value="Unassembled WGS sequence"/>
</dbReference>
<dbReference type="NCBIfam" id="TIGR01007">
    <property type="entry name" value="eps_fam"/>
    <property type="match status" value="1"/>
</dbReference>
<dbReference type="InterPro" id="IPR027417">
    <property type="entry name" value="P-loop_NTPase"/>
</dbReference>
<dbReference type="InterPro" id="IPR033756">
    <property type="entry name" value="YlxH/NBP35"/>
</dbReference>